<dbReference type="CDD" id="cd12797">
    <property type="entry name" value="M23_peptidase"/>
    <property type="match status" value="1"/>
</dbReference>
<gene>
    <name evidence="3" type="ORF">COV31_01400</name>
</gene>
<dbReference type="EMBL" id="PCXO01000005">
    <property type="protein sequence ID" value="PIR41509.1"/>
    <property type="molecule type" value="Genomic_DNA"/>
</dbReference>
<feature type="coiled-coil region" evidence="1">
    <location>
        <begin position="174"/>
        <end position="257"/>
    </location>
</feature>
<dbReference type="AlphaFoldDB" id="A0A2H0R4R0"/>
<protein>
    <recommendedName>
        <fullName evidence="2">M23ase beta-sheet core domain-containing protein</fullName>
    </recommendedName>
</protein>
<dbReference type="Gene3D" id="6.10.250.3150">
    <property type="match status" value="1"/>
</dbReference>
<evidence type="ECO:0000313" key="3">
    <source>
        <dbReference type="EMBL" id="PIR41509.1"/>
    </source>
</evidence>
<evidence type="ECO:0000256" key="1">
    <source>
        <dbReference type="SAM" id="Coils"/>
    </source>
</evidence>
<evidence type="ECO:0000259" key="2">
    <source>
        <dbReference type="Pfam" id="PF01551"/>
    </source>
</evidence>
<dbReference type="InterPro" id="IPR011055">
    <property type="entry name" value="Dup_hybrid_motif"/>
</dbReference>
<dbReference type="PANTHER" id="PTHR21666:SF270">
    <property type="entry name" value="MUREIN HYDROLASE ACTIVATOR ENVC"/>
    <property type="match status" value="1"/>
</dbReference>
<reference evidence="3 4" key="1">
    <citation type="submission" date="2017-09" db="EMBL/GenBank/DDBJ databases">
        <title>Depth-based differentiation of microbial function through sediment-hosted aquifers and enrichment of novel symbionts in the deep terrestrial subsurface.</title>
        <authorList>
            <person name="Probst A.J."/>
            <person name="Ladd B."/>
            <person name="Jarett J.K."/>
            <person name="Geller-Mcgrath D.E."/>
            <person name="Sieber C.M."/>
            <person name="Emerson J.B."/>
            <person name="Anantharaman K."/>
            <person name="Thomas B.C."/>
            <person name="Malmstrom R."/>
            <person name="Stieglmeier M."/>
            <person name="Klingl A."/>
            <person name="Woyke T."/>
            <person name="Ryan C.M."/>
            <person name="Banfield J.F."/>
        </authorList>
    </citation>
    <scope>NUCLEOTIDE SEQUENCE [LARGE SCALE GENOMIC DNA]</scope>
    <source>
        <strain evidence="3">CG10_big_fil_rev_8_21_14_0_10_46_23</strain>
    </source>
</reference>
<dbReference type="InterPro" id="IPR050570">
    <property type="entry name" value="Cell_wall_metabolism_enzyme"/>
</dbReference>
<evidence type="ECO:0000313" key="4">
    <source>
        <dbReference type="Proteomes" id="UP000230232"/>
    </source>
</evidence>
<feature type="coiled-coil region" evidence="1">
    <location>
        <begin position="37"/>
        <end position="92"/>
    </location>
</feature>
<keyword evidence="1" id="KW-0175">Coiled coil</keyword>
<dbReference type="Pfam" id="PF01551">
    <property type="entry name" value="Peptidase_M23"/>
    <property type="match status" value="1"/>
</dbReference>
<dbReference type="InterPro" id="IPR016047">
    <property type="entry name" value="M23ase_b-sheet_dom"/>
</dbReference>
<dbReference type="Proteomes" id="UP000230232">
    <property type="component" value="Unassembled WGS sequence"/>
</dbReference>
<comment type="caution">
    <text evidence="3">The sequence shown here is derived from an EMBL/GenBank/DDBJ whole genome shotgun (WGS) entry which is preliminary data.</text>
</comment>
<dbReference type="PANTHER" id="PTHR21666">
    <property type="entry name" value="PEPTIDASE-RELATED"/>
    <property type="match status" value="1"/>
</dbReference>
<proteinExistence type="predicted"/>
<name>A0A2H0R4R0_9BACT</name>
<dbReference type="GO" id="GO:0004222">
    <property type="term" value="F:metalloendopeptidase activity"/>
    <property type="evidence" value="ECO:0007669"/>
    <property type="project" value="TreeGrafter"/>
</dbReference>
<dbReference type="SUPFAM" id="SSF51261">
    <property type="entry name" value="Duplicated hybrid motif"/>
    <property type="match status" value="1"/>
</dbReference>
<feature type="domain" description="M23ase beta-sheet core" evidence="2">
    <location>
        <begin position="307"/>
        <end position="395"/>
    </location>
</feature>
<sequence>MDYKKNKIKLNICQIRRVFSLGAILILLFLGLSARAADNPNQRILDLREQIAELERQAEQYKKSITTNQKKAQSLAREISIITDQVRRLETQIVLTEKQIDKTGVEIENVNADIFDTRKRIVNEQEVLENIISIINRRDKENVLMVLLKNNDLSDFFNEIQNTRNIQERLSLTLGELRVNRESFESQREILEGKKAELQSLNQSQTYQRSGLSSTRVAKDDLLDKTKGEEARYQSLLSEIEKKSAQFFDELQALERQTITSGAYILHVTAPGIPAKGPIFSWPHDGVFTQGYGFTTFAKRGAYGGSPHNGVDVSGGFGTPIGSIGAGKLLVSGKSDGWGNWVAVQHDNGLVSIYGHMQSPTGLANGTRVERGSIIGFEGSTGFSTGAHVHLSLYHDFFTYINKNNGQIYFNYFEGTLNPLDYLP</sequence>
<accession>A0A2H0R4R0</accession>
<organism evidence="3 4">
    <name type="scientific">Candidatus Yanofskybacteria bacterium CG10_big_fil_rev_8_21_14_0_10_46_23</name>
    <dbReference type="NCBI Taxonomy" id="1975098"/>
    <lineage>
        <taxon>Bacteria</taxon>
        <taxon>Candidatus Yanofskyibacteriota</taxon>
    </lineage>
</organism>
<dbReference type="Gene3D" id="2.70.70.10">
    <property type="entry name" value="Glucose Permease (Domain IIA)"/>
    <property type="match status" value="1"/>
</dbReference>